<name>M1GR65_NAEFO</name>
<dbReference type="VEuPathDB" id="AmoebaDB:NfTy_075950"/>
<dbReference type="AlphaFoldDB" id="M1GR65"/>
<dbReference type="VEuPathDB" id="AmoebaDB:FDP41_006883"/>
<protein>
    <submittedName>
        <fullName evidence="1">Putative Naegleria-specific protein</fullName>
    </submittedName>
</protein>
<sequence length="1138" mass="129221">MNYRNKTTTCCGHSEWGFLSLLLGSSNMEPFNLMATTTTTTNTSHLPFIKQVGFSNNNNGFQKTPLSVICLECALKFMFDSSQLSLRRVKALQMVRMSLEGRNWNQQMPKIASSCATLVKENRSMIGNSQQNSVPSFNMLSSTNSQIENEEPQHASSLCSNTISSILLSCILGMLDRTRNEKNVLATTHALQRDSSEPHARINEQFEGYLNSMLKLCVSYFTDGGMDTSVLAQYTLEKKITALFIMIKYLQLDTENLSLDSFESHDFVTSLLNCLLKQNSEDLHMNALAVLYGLIERFCLHYNSKEKYQFISILLNDANTLIDALISVILSPNIGIQLLASKIIQLLCSPRGNEKLSQGHFTTSFMNSDIWDFILECLRKSESAVLSEILFSILCSFVEYQSLTLVGDMTSKDFTQKIILMGIDIFTTYFSPACNLMNAMDEHSLSIMQSILKITKICFLSSESLAIHQELEENSSPQLFSKIIVQCTFCANFMLSILDNQQHQIEYIPELMTINLLNTLNDFLKYFIDDSFPQQRRVDMHSFFNKMLDIFKILLTQAEFDSTFEEFLLQFLSVCLVGYENGNLLPFAEKIDAILLSCFKLSMFISLHSRMSSVYTSCLSFFVLRLRKEHNTALAKQLMERKVFSLLFQSSSADRDLIQTFKILSLHVLHTLYFIDMNHYSDSVIRDICLDFENLRNIMSCRTNTFATLEFLLALLHASFFNEEHPIGHEQAHSLLTLFAETAASCVEISPLCKLKFSELFAFLCSEFGLRSSHSHAQLVVKWYLQVASTSLPIELTNLACIVKWISRHHESTLPGVTLTFISNVVLLRTEDARNGQSSISGISLLREAGLDVFQSLMQMVSTDKQFNSLSHSMRYICLFHEYFINELHINEREITSLLQQVVEPILCTCYISLKKGSYVNSEICQLCDEISTFLPTLLTRTDLTVPFSSSLTTQLNSLFQLELKLFQIVTFGGDELWPCCISVGNIISFLMFLLAREKNTILIKPIPLHMTNSHSKVISCVEHIIERLEPFLSKTTTTMVTLSSSSTMSYTKIMSFILQLQTSIFIMMKSASNVSVNILLHVKFIETYGLSHESPLIRVMASTALCTICSKLEYDEKCQVWKYSLVHTLLNNILNVS</sequence>
<proteinExistence type="predicted"/>
<organism evidence="1">
    <name type="scientific">Naegleria fowleri</name>
    <name type="common">Brain eating amoeba</name>
    <dbReference type="NCBI Taxonomy" id="5763"/>
    <lineage>
        <taxon>Eukaryota</taxon>
        <taxon>Discoba</taxon>
        <taxon>Heterolobosea</taxon>
        <taxon>Tetramitia</taxon>
        <taxon>Eutetramitia</taxon>
        <taxon>Vahlkampfiidae</taxon>
        <taxon>Naegleria</taxon>
    </lineage>
</organism>
<dbReference type="EMBL" id="JX827422">
    <property type="protein sequence ID" value="AGE43959.1"/>
    <property type="molecule type" value="Genomic_DNA"/>
</dbReference>
<accession>M1GR65</accession>
<evidence type="ECO:0000313" key="1">
    <source>
        <dbReference type="EMBL" id="AGE43959.1"/>
    </source>
</evidence>
<reference evidence="1" key="1">
    <citation type="journal article" date="2013" name="J. Eukaryot. Microbiol.">
        <title>The Mitochondrial Genome and a 60-kb Nuclear DNA Segment from Naegleria fowleri, the Causative Agent of Primary Amoebic Meningoencephalitis.</title>
        <authorList>
            <person name="Herman E.K."/>
            <person name="Greninger A.L."/>
            <person name="Visvesvara G.S."/>
            <person name="Marciano-Cabral F."/>
            <person name="Dacks J.B."/>
            <person name="Chiu C.Y."/>
        </authorList>
    </citation>
    <scope>NUCLEOTIDE SEQUENCE</scope>
</reference>